<dbReference type="Proteomes" id="UP000265618">
    <property type="component" value="Unassembled WGS sequence"/>
</dbReference>
<dbReference type="GO" id="GO:0000105">
    <property type="term" value="P:L-histidine biosynthetic process"/>
    <property type="evidence" value="ECO:0007669"/>
    <property type="project" value="InterPro"/>
</dbReference>
<evidence type="ECO:0000256" key="1">
    <source>
        <dbReference type="ARBA" id="ARBA00022801"/>
    </source>
</evidence>
<organism evidence="2 3">
    <name type="scientific">Kipferlia bialata</name>
    <dbReference type="NCBI Taxonomy" id="797122"/>
    <lineage>
        <taxon>Eukaryota</taxon>
        <taxon>Metamonada</taxon>
        <taxon>Carpediemonas-like organisms</taxon>
        <taxon>Kipferlia</taxon>
    </lineage>
</organism>
<dbReference type="EMBL" id="BDIP01000489">
    <property type="protein sequence ID" value="GIQ81771.1"/>
    <property type="molecule type" value="Genomic_DNA"/>
</dbReference>
<sequence>MNQSTRIPCVVLSTKAMVFDTHTHTLFCRHAALYMPRAVVAAANARGLKGVAMCCHCPMPEQYDYKHRMTMEEWPSFVDVVARERELCAQMYPDITTTFNLEPEEQARLRALDVDGCVEAYFSQVGEAASSGLFNVMAHLDFIRFRMISIGHRDFTLTPEDAHFRHVLTCLDAIKAAGVAVEINTSSVAKGFKDHFPSEPIIRAAVERGIPLVLSSDAHRPEHVGRGFLTALKTLEACGASHVSHFIGGQRYETPLGDALAAVSSHASDRAVEQVIEEARPMLWAGVEGGDVLDAVAAVSARAGQR</sequence>
<dbReference type="SUPFAM" id="SSF89550">
    <property type="entry name" value="PHP domain-like"/>
    <property type="match status" value="1"/>
</dbReference>
<comment type="caution">
    <text evidence="2">The sequence shown here is derived from an EMBL/GenBank/DDBJ whole genome shotgun (WGS) entry which is preliminary data.</text>
</comment>
<dbReference type="PANTHER" id="PTHR21039">
    <property type="entry name" value="HISTIDINOL PHOSPHATASE-RELATED"/>
    <property type="match status" value="1"/>
</dbReference>
<dbReference type="InterPro" id="IPR010140">
    <property type="entry name" value="Histidinol_P_phosphatase_HisJ"/>
</dbReference>
<dbReference type="Gene3D" id="3.20.20.140">
    <property type="entry name" value="Metal-dependent hydrolases"/>
    <property type="match status" value="2"/>
</dbReference>
<keyword evidence="3" id="KW-1185">Reference proteome</keyword>
<gene>
    <name evidence="2" type="ORF">KIPB_002784</name>
</gene>
<protein>
    <submittedName>
        <fullName evidence="2">Histidinol phosphate phosphatase, HisJ</fullName>
    </submittedName>
</protein>
<dbReference type="GO" id="GO:0005737">
    <property type="term" value="C:cytoplasm"/>
    <property type="evidence" value="ECO:0007669"/>
    <property type="project" value="TreeGrafter"/>
</dbReference>
<proteinExistence type="predicted"/>
<reference evidence="2 3" key="1">
    <citation type="journal article" date="2018" name="PLoS ONE">
        <title>The draft genome of Kipferlia bialata reveals reductive genome evolution in fornicate parasites.</title>
        <authorList>
            <person name="Tanifuji G."/>
            <person name="Takabayashi S."/>
            <person name="Kume K."/>
            <person name="Takagi M."/>
            <person name="Nakayama T."/>
            <person name="Kamikawa R."/>
            <person name="Inagaki Y."/>
            <person name="Hashimoto T."/>
        </authorList>
    </citation>
    <scope>NUCLEOTIDE SEQUENCE [LARGE SCALE GENOMIC DNA]</scope>
    <source>
        <strain evidence="2">NY0173</strain>
    </source>
</reference>
<evidence type="ECO:0000313" key="2">
    <source>
        <dbReference type="EMBL" id="GIQ81771.1"/>
    </source>
</evidence>
<dbReference type="OrthoDB" id="5957391at2759"/>
<accession>A0A9K3CSA5</accession>
<name>A0A9K3CSA5_9EUKA</name>
<dbReference type="Pfam" id="PF13263">
    <property type="entry name" value="PHP_C"/>
    <property type="match status" value="1"/>
</dbReference>
<keyword evidence="1" id="KW-0378">Hydrolase</keyword>
<dbReference type="PANTHER" id="PTHR21039:SF0">
    <property type="entry name" value="HISTIDINOL-PHOSPHATASE"/>
    <property type="match status" value="1"/>
</dbReference>
<dbReference type="AlphaFoldDB" id="A0A9K3CSA5"/>
<dbReference type="InterPro" id="IPR016195">
    <property type="entry name" value="Pol/histidinol_Pase-like"/>
</dbReference>
<evidence type="ECO:0000313" key="3">
    <source>
        <dbReference type="Proteomes" id="UP000265618"/>
    </source>
</evidence>
<dbReference type="GO" id="GO:0004401">
    <property type="term" value="F:histidinol-phosphatase activity"/>
    <property type="evidence" value="ECO:0007669"/>
    <property type="project" value="InterPro"/>
</dbReference>